<dbReference type="GO" id="GO:0016747">
    <property type="term" value="F:acyltransferase activity, transferring groups other than amino-acyl groups"/>
    <property type="evidence" value="ECO:0007669"/>
    <property type="project" value="InterPro"/>
</dbReference>
<dbReference type="SUPFAM" id="SSF55729">
    <property type="entry name" value="Acyl-CoA N-acyltransferases (Nat)"/>
    <property type="match status" value="1"/>
</dbReference>
<dbReference type="GO" id="GO:0005840">
    <property type="term" value="C:ribosome"/>
    <property type="evidence" value="ECO:0007669"/>
    <property type="project" value="UniProtKB-KW"/>
</dbReference>
<gene>
    <name evidence="2" type="ORF">BCL67_11524</name>
</gene>
<dbReference type="CDD" id="cd04301">
    <property type="entry name" value="NAT_SF"/>
    <property type="match status" value="1"/>
</dbReference>
<proteinExistence type="predicted"/>
<dbReference type="InterPro" id="IPR016181">
    <property type="entry name" value="Acyl_CoA_acyltransferase"/>
</dbReference>
<dbReference type="EMBL" id="PVTY01000015">
    <property type="protein sequence ID" value="PRZ13421.1"/>
    <property type="molecule type" value="Genomic_DNA"/>
</dbReference>
<sequence length="140" mass="15417">MITTHVVSAKDLVFDEVLALYGAVQWTAYTDDPASLRKALEGSSTLVAAHDDQRLVGLARVISDGSTICYLQDILVLPSHRRAGVGRALAERALAEYPHVRQKVLITDDGPQQRAFYEALGYTRSDEFPGGPIRAFVRFD</sequence>
<dbReference type="InterPro" id="IPR000182">
    <property type="entry name" value="GNAT_dom"/>
</dbReference>
<dbReference type="Proteomes" id="UP000238217">
    <property type="component" value="Unassembled WGS sequence"/>
</dbReference>
<dbReference type="RefSeq" id="WP_106123686.1">
    <property type="nucleotide sequence ID" value="NZ_PVTY01000015.1"/>
</dbReference>
<evidence type="ECO:0000313" key="3">
    <source>
        <dbReference type="Proteomes" id="UP000238217"/>
    </source>
</evidence>
<keyword evidence="2" id="KW-0689">Ribosomal protein</keyword>
<name>A0A2T0YF09_9MICC</name>
<dbReference type="OrthoDB" id="4549080at2"/>
<evidence type="ECO:0000313" key="2">
    <source>
        <dbReference type="EMBL" id="PRZ13421.1"/>
    </source>
</evidence>
<dbReference type="AlphaFoldDB" id="A0A2T0YF09"/>
<feature type="domain" description="N-acetyltransferase" evidence="1">
    <location>
        <begin position="4"/>
        <end position="140"/>
    </location>
</feature>
<protein>
    <submittedName>
        <fullName evidence="2">Ribosomal protein S18 acetylase RimI-like enzyme</fullName>
    </submittedName>
</protein>
<dbReference type="Pfam" id="PF13673">
    <property type="entry name" value="Acetyltransf_10"/>
    <property type="match status" value="1"/>
</dbReference>
<dbReference type="PANTHER" id="PTHR43233">
    <property type="entry name" value="FAMILY N-ACETYLTRANSFERASE, PUTATIVE (AFU_ORTHOLOGUE AFUA_6G03350)-RELATED"/>
    <property type="match status" value="1"/>
</dbReference>
<accession>A0A2T0YF09</accession>
<evidence type="ECO:0000259" key="1">
    <source>
        <dbReference type="PROSITE" id="PS51186"/>
    </source>
</evidence>
<keyword evidence="3" id="KW-1185">Reference proteome</keyword>
<dbReference type="PANTHER" id="PTHR43233:SF1">
    <property type="entry name" value="FAMILY N-ACETYLTRANSFERASE, PUTATIVE (AFU_ORTHOLOGUE AFUA_6G03350)-RELATED"/>
    <property type="match status" value="1"/>
</dbReference>
<organism evidence="2 3">
    <name type="scientific">Nesterenkonia sandarakina</name>
    <dbReference type="NCBI Taxonomy" id="272918"/>
    <lineage>
        <taxon>Bacteria</taxon>
        <taxon>Bacillati</taxon>
        <taxon>Actinomycetota</taxon>
        <taxon>Actinomycetes</taxon>
        <taxon>Micrococcales</taxon>
        <taxon>Micrococcaceae</taxon>
        <taxon>Nesterenkonia</taxon>
    </lineage>
</organism>
<dbReference type="Gene3D" id="3.40.630.30">
    <property type="match status" value="1"/>
</dbReference>
<reference evidence="2 3" key="1">
    <citation type="submission" date="2018-03" db="EMBL/GenBank/DDBJ databases">
        <title>Comparative analysis of microorganisms from saline springs in Andes Mountain Range, Colombia.</title>
        <authorList>
            <person name="Rubin E."/>
        </authorList>
    </citation>
    <scope>NUCLEOTIDE SEQUENCE [LARGE SCALE GENOMIC DNA]</scope>
    <source>
        <strain evidence="2 3">CG 35</strain>
    </source>
</reference>
<dbReference type="InterPro" id="IPR053144">
    <property type="entry name" value="Acetyltransferase_Butenolide"/>
</dbReference>
<keyword evidence="2" id="KW-0687">Ribonucleoprotein</keyword>
<dbReference type="PROSITE" id="PS51186">
    <property type="entry name" value="GNAT"/>
    <property type="match status" value="1"/>
</dbReference>
<comment type="caution">
    <text evidence="2">The sequence shown here is derived from an EMBL/GenBank/DDBJ whole genome shotgun (WGS) entry which is preliminary data.</text>
</comment>